<name>A0A364K2L6_9BACL</name>
<reference evidence="5 6" key="2">
    <citation type="submission" date="2018-06" db="EMBL/GenBank/DDBJ databases">
        <authorList>
            <person name="Zhirakovskaya E."/>
        </authorList>
    </citation>
    <scope>NUCLEOTIDE SEQUENCE [LARGE SCALE GENOMIC DNA]</scope>
    <source>
        <strain evidence="5 6">FBKL4.011</strain>
    </source>
</reference>
<comment type="similarity">
    <text evidence="1 3">Belongs to the short-chain dehydrogenases/reductases (SDR) family.</text>
</comment>
<dbReference type="GO" id="GO:0005829">
    <property type="term" value="C:cytosol"/>
    <property type="evidence" value="ECO:0007669"/>
    <property type="project" value="TreeGrafter"/>
</dbReference>
<protein>
    <submittedName>
        <fullName evidence="5">NAD(P)-dependent oxidoreductase</fullName>
    </submittedName>
</protein>
<dbReference type="OrthoDB" id="9775296at2"/>
<dbReference type="AlphaFoldDB" id="A0A364K2L6"/>
<dbReference type="Proteomes" id="UP000251213">
    <property type="component" value="Unassembled WGS sequence"/>
</dbReference>
<evidence type="ECO:0000256" key="2">
    <source>
        <dbReference type="ARBA" id="ARBA00023002"/>
    </source>
</evidence>
<dbReference type="Gene3D" id="3.40.50.720">
    <property type="entry name" value="NAD(P)-binding Rossmann-like Domain"/>
    <property type="match status" value="1"/>
</dbReference>
<proteinExistence type="inferred from homology"/>
<evidence type="ECO:0000256" key="3">
    <source>
        <dbReference type="RuleBase" id="RU000363"/>
    </source>
</evidence>
<feature type="domain" description="Ketoreductase" evidence="4">
    <location>
        <begin position="3"/>
        <end position="183"/>
    </location>
</feature>
<dbReference type="SMART" id="SM00822">
    <property type="entry name" value="PKS_KR"/>
    <property type="match status" value="1"/>
</dbReference>
<dbReference type="InterPro" id="IPR036291">
    <property type="entry name" value="NAD(P)-bd_dom_sf"/>
</dbReference>
<evidence type="ECO:0000313" key="6">
    <source>
        <dbReference type="Proteomes" id="UP000251213"/>
    </source>
</evidence>
<evidence type="ECO:0000256" key="1">
    <source>
        <dbReference type="ARBA" id="ARBA00006484"/>
    </source>
</evidence>
<reference evidence="5 6" key="1">
    <citation type="submission" date="2018-06" db="EMBL/GenBank/DDBJ databases">
        <title>Thermoflavimicrobium daqus sp. nov., a thermophilic microbe isolated from Moutai-flavour Daqu.</title>
        <authorList>
            <person name="Wang X."/>
            <person name="Zhou H."/>
        </authorList>
    </citation>
    <scope>NUCLEOTIDE SEQUENCE [LARGE SCALE GENOMIC DNA]</scope>
    <source>
        <strain evidence="5 6">FBKL4.011</strain>
    </source>
</reference>
<organism evidence="5 6">
    <name type="scientific">Thermoflavimicrobium daqui</name>
    <dbReference type="NCBI Taxonomy" id="2137476"/>
    <lineage>
        <taxon>Bacteria</taxon>
        <taxon>Bacillati</taxon>
        <taxon>Bacillota</taxon>
        <taxon>Bacilli</taxon>
        <taxon>Bacillales</taxon>
        <taxon>Thermoactinomycetaceae</taxon>
        <taxon>Thermoflavimicrobium</taxon>
    </lineage>
</organism>
<evidence type="ECO:0000313" key="5">
    <source>
        <dbReference type="EMBL" id="RAL22663.1"/>
    </source>
</evidence>
<dbReference type="InterPro" id="IPR002347">
    <property type="entry name" value="SDR_fam"/>
</dbReference>
<sequence length="229" mass="25117">MDQVAIVTGASKGLGAAIARRLARQGLTVVASARSQEQLQSLAQEYPSQIFPFTCDVTKSEQVQSLIQFTIEKCGKIDVLINNAGLGRFAPIHELDESDWDEMMDVNLKGTFLACKYAIPYLKQTEGHIINISSVAGMVAFPNGGGYCASKFGLMGFSEALTLELKSHHVNVSTLCPGSIKTEFNNPKDWAMEPEQVAETVWLIISAPKNVIINQVVMRPQVPKEFQKK</sequence>
<dbReference type="PANTHER" id="PTHR43391:SF86">
    <property type="entry name" value="SHORT-CHAIN DEHYDROGENASE_REDUCTASE FAMILY PROTEIN"/>
    <property type="match status" value="1"/>
</dbReference>
<evidence type="ECO:0000259" key="4">
    <source>
        <dbReference type="SMART" id="SM00822"/>
    </source>
</evidence>
<dbReference type="EMBL" id="QJKK01000008">
    <property type="protein sequence ID" value="RAL22663.1"/>
    <property type="molecule type" value="Genomic_DNA"/>
</dbReference>
<comment type="caution">
    <text evidence="5">The sequence shown here is derived from an EMBL/GenBank/DDBJ whole genome shotgun (WGS) entry which is preliminary data.</text>
</comment>
<accession>A0A364K2L6</accession>
<dbReference type="FunFam" id="3.40.50.720:FF:000047">
    <property type="entry name" value="NADP-dependent L-serine/L-allo-threonine dehydrogenase"/>
    <property type="match status" value="1"/>
</dbReference>
<keyword evidence="2" id="KW-0560">Oxidoreductase</keyword>
<keyword evidence="6" id="KW-1185">Reference proteome</keyword>
<dbReference type="SUPFAM" id="SSF51735">
    <property type="entry name" value="NAD(P)-binding Rossmann-fold domains"/>
    <property type="match status" value="1"/>
</dbReference>
<dbReference type="Pfam" id="PF00106">
    <property type="entry name" value="adh_short"/>
    <property type="match status" value="1"/>
</dbReference>
<dbReference type="PRINTS" id="PR00080">
    <property type="entry name" value="SDRFAMILY"/>
</dbReference>
<dbReference type="PANTHER" id="PTHR43391">
    <property type="entry name" value="RETINOL DEHYDROGENASE-RELATED"/>
    <property type="match status" value="1"/>
</dbReference>
<dbReference type="RefSeq" id="WP_113659666.1">
    <property type="nucleotide sequence ID" value="NZ_KZ845670.1"/>
</dbReference>
<dbReference type="PRINTS" id="PR00081">
    <property type="entry name" value="GDHRDH"/>
</dbReference>
<gene>
    <name evidence="5" type="ORF">DL897_13420</name>
</gene>
<dbReference type="GO" id="GO:0016616">
    <property type="term" value="F:oxidoreductase activity, acting on the CH-OH group of donors, NAD or NADP as acceptor"/>
    <property type="evidence" value="ECO:0007669"/>
    <property type="project" value="UniProtKB-ARBA"/>
</dbReference>
<dbReference type="InterPro" id="IPR057326">
    <property type="entry name" value="KR_dom"/>
</dbReference>
<dbReference type="CDD" id="cd05233">
    <property type="entry name" value="SDR_c"/>
    <property type="match status" value="1"/>
</dbReference>